<organism evidence="3 4">
    <name type="scientific">Pedococcus badiiscoriae</name>
    <dbReference type="NCBI Taxonomy" id="642776"/>
    <lineage>
        <taxon>Bacteria</taxon>
        <taxon>Bacillati</taxon>
        <taxon>Actinomycetota</taxon>
        <taxon>Actinomycetes</taxon>
        <taxon>Micrococcales</taxon>
        <taxon>Intrasporangiaceae</taxon>
        <taxon>Pedococcus</taxon>
    </lineage>
</organism>
<dbReference type="AlphaFoldDB" id="A0A852W8W8"/>
<comment type="caution">
    <text evidence="3">The sequence shown here is derived from an EMBL/GenBank/DDBJ whole genome shotgun (WGS) entry which is preliminary data.</text>
</comment>
<name>A0A852W8W8_9MICO</name>
<feature type="compositionally biased region" description="Basic residues" evidence="1">
    <location>
        <begin position="257"/>
        <end position="267"/>
    </location>
</feature>
<gene>
    <name evidence="3" type="ORF">BJ986_000015</name>
</gene>
<evidence type="ECO:0000259" key="2">
    <source>
        <dbReference type="Pfam" id="PF11268"/>
    </source>
</evidence>
<dbReference type="InterPro" id="IPR021421">
    <property type="entry name" value="DUF3071"/>
</dbReference>
<proteinExistence type="predicted"/>
<dbReference type="EMBL" id="JACCAB010000001">
    <property type="protein sequence ID" value="NYG05528.1"/>
    <property type="molecule type" value="Genomic_DNA"/>
</dbReference>
<evidence type="ECO:0000256" key="1">
    <source>
        <dbReference type="SAM" id="MobiDB-lite"/>
    </source>
</evidence>
<dbReference type="RefSeq" id="WP_179420135.1">
    <property type="nucleotide sequence ID" value="NZ_JACCAB010000001.1"/>
</dbReference>
<sequence length="384" mass="41467">MAMRDLRLIGVQEDGQHLLLADSEGERFRVQLDEPLRAAARRDRPRLGQLQIEIDGGMRPREVQALIRGGLSAEEVAGRSGWPVEKVRRYEGPILAEREYVAGLARAVRLRGRSASGASAPTLSARVSQRLSGRGVDPASAEWDAARSIEGDWTVIVTFPAGGRERQARWSFDVQARTVAAFDDEARWLSEEDVSGNTSPLPAPHLVSAPVRATTVYDVEAEGGLGSARRGAPAGSAPSPHDEPLDLMSAMRERASHRGRPRRRKNPATHIPGDDAPRHDALPLEDLAYDPESMPPPPGAKGPHPLDDPDSAVGHDVLPAAPDAQVPVEPEPADELDDGQRDNPDDDTPQDSAPRKAATGASKKPARRSVPSWDDVMFGAKPRD</sequence>
<dbReference type="Pfam" id="PF11268">
    <property type="entry name" value="DUF3071"/>
    <property type="match status" value="1"/>
</dbReference>
<dbReference type="Proteomes" id="UP000573599">
    <property type="component" value="Unassembled WGS sequence"/>
</dbReference>
<feature type="domain" description="DUF3071" evidence="2">
    <location>
        <begin position="3"/>
        <end position="172"/>
    </location>
</feature>
<evidence type="ECO:0000313" key="4">
    <source>
        <dbReference type="Proteomes" id="UP000573599"/>
    </source>
</evidence>
<keyword evidence="4" id="KW-1185">Reference proteome</keyword>
<dbReference type="NCBIfam" id="NF040712">
    <property type="entry name" value="SepH"/>
    <property type="match status" value="1"/>
</dbReference>
<feature type="region of interest" description="Disordered" evidence="1">
    <location>
        <begin position="224"/>
        <end position="384"/>
    </location>
</feature>
<evidence type="ECO:0000313" key="3">
    <source>
        <dbReference type="EMBL" id="NYG05528.1"/>
    </source>
</evidence>
<feature type="compositionally biased region" description="Basic and acidic residues" evidence="1">
    <location>
        <begin position="272"/>
        <end position="282"/>
    </location>
</feature>
<protein>
    <recommendedName>
        <fullName evidence="2">DUF3071 domain-containing protein</fullName>
    </recommendedName>
</protein>
<reference evidence="3 4" key="1">
    <citation type="submission" date="2020-07" db="EMBL/GenBank/DDBJ databases">
        <title>Sequencing the genomes of 1000 actinobacteria strains.</title>
        <authorList>
            <person name="Klenk H.-P."/>
        </authorList>
    </citation>
    <scope>NUCLEOTIDE SEQUENCE [LARGE SCALE GENOMIC DNA]</scope>
    <source>
        <strain evidence="3 4">DSM 23987</strain>
    </source>
</reference>
<dbReference type="InterPro" id="IPR047682">
    <property type="entry name" value="SepH-like"/>
</dbReference>
<feature type="compositionally biased region" description="Low complexity" evidence="1">
    <location>
        <begin position="227"/>
        <end position="239"/>
    </location>
</feature>
<accession>A0A852W8W8</accession>